<keyword evidence="7" id="KW-0234">DNA repair</keyword>
<dbReference type="GO" id="GO:0006271">
    <property type="term" value="P:DNA strand elongation involved in DNA replication"/>
    <property type="evidence" value="ECO:0007669"/>
    <property type="project" value="TreeGrafter"/>
</dbReference>
<proteinExistence type="inferred from homology"/>
<keyword evidence="6" id="KW-0228">DNA excision</keyword>
<reference evidence="11" key="1">
    <citation type="submission" date="2025-08" db="UniProtKB">
        <authorList>
            <consortium name="Ensembl"/>
        </authorList>
    </citation>
    <scope>IDENTIFICATION</scope>
</reference>
<evidence type="ECO:0000256" key="7">
    <source>
        <dbReference type="ARBA" id="ARBA00023204"/>
    </source>
</evidence>
<dbReference type="FunFam" id="3.60.21.50:FF:000001">
    <property type="entry name" value="DNA polymerase delta 2, accessory subunit"/>
    <property type="match status" value="1"/>
</dbReference>
<dbReference type="InterPro" id="IPR041863">
    <property type="entry name" value="PolD2_C"/>
</dbReference>
<evidence type="ECO:0000313" key="11">
    <source>
        <dbReference type="Ensembl" id="ENSSMRP00000004761.1"/>
    </source>
</evidence>
<dbReference type="GO" id="GO:0006281">
    <property type="term" value="P:DNA repair"/>
    <property type="evidence" value="ECO:0007669"/>
    <property type="project" value="UniProtKB-KW"/>
</dbReference>
<dbReference type="InterPro" id="IPR024826">
    <property type="entry name" value="DNA_pol_delta/II_ssu"/>
</dbReference>
<dbReference type="AlphaFoldDB" id="A0A8D0BA58"/>
<dbReference type="GeneTree" id="ENSGT00390000006780"/>
<reference evidence="11" key="2">
    <citation type="submission" date="2025-09" db="UniProtKB">
        <authorList>
            <consortium name="Ensembl"/>
        </authorList>
    </citation>
    <scope>IDENTIFICATION</scope>
</reference>
<feature type="domain" description="DNA polymerase delta subunit OB-fold" evidence="10">
    <location>
        <begin position="49"/>
        <end position="175"/>
    </location>
</feature>
<dbReference type="OMA" id="HCILIGT"/>
<evidence type="ECO:0000256" key="6">
    <source>
        <dbReference type="ARBA" id="ARBA00022769"/>
    </source>
</evidence>
<dbReference type="Ensembl" id="ENSSMRT00000005616.1">
    <property type="protein sequence ID" value="ENSSMRP00000004761.1"/>
    <property type="gene ID" value="ENSSMRG00000003917.1"/>
</dbReference>
<dbReference type="InterPro" id="IPR040663">
    <property type="entry name" value="DNA_pol_D_N"/>
</dbReference>
<comment type="subcellular location">
    <subcellularLocation>
        <location evidence="1">Nucleus</location>
    </subcellularLocation>
</comment>
<sequence>MFSEQPPQAAQSPLVCPPTMMPVFDRVPISSYTNCSQNFRLGERTFNRQYAHIYATRLIQMRPLLVERARRKWGNHISVKKLCELQIGEQCCVVGTLFKSMQLQPSILREISEEHNLPPQPPRAKYIHQSDELILEDELQRIKLEGAIQMDRLVTGTILAVCGSERDDGKFVVEDHCFADMPTQLPMMGPSTDRYVLLASGLGLGGKSGESLLGMQLLVDMVTGQLGTDGEQGRAALISRVILAGNLLSQNTQSRDTVNKAKYLTKKTQAASVEAVRILDEILLQLGMSVPVDVMPGEFDPTNYTLPQQPLHRCMFPLSSAYATLQLVTNPYQANIDGVRFLGTSGQNISDIFKYSNMSDYLEILEWTLRIGHISPTAPDTLGCYPFYKTDPFIFTDCPHVYFCGNAPSFKSKVVKGDEGQKVLLVTLPEFSTTQTACLINLCDLSCQAINFSAFGAHDENENEEEDETQMETDQ</sequence>
<dbReference type="CDD" id="cd07387">
    <property type="entry name" value="MPP_PolD2_C"/>
    <property type="match status" value="1"/>
</dbReference>
<dbReference type="Pfam" id="PF18018">
    <property type="entry name" value="DNA_pol_D_N"/>
    <property type="match status" value="1"/>
</dbReference>
<accession>A0A8D0BA58</accession>
<dbReference type="GO" id="GO:0005654">
    <property type="term" value="C:nucleoplasm"/>
    <property type="evidence" value="ECO:0007669"/>
    <property type="project" value="Ensembl"/>
</dbReference>
<keyword evidence="8" id="KW-0539">Nucleus</keyword>
<feature type="domain" description="DNA polymerase alpha/delta/epsilon subunit B" evidence="9">
    <location>
        <begin position="196"/>
        <end position="411"/>
    </location>
</feature>
<evidence type="ECO:0000256" key="8">
    <source>
        <dbReference type="ARBA" id="ARBA00023242"/>
    </source>
</evidence>
<dbReference type="GO" id="GO:0042276">
    <property type="term" value="P:error-prone translesion synthesis"/>
    <property type="evidence" value="ECO:0007669"/>
    <property type="project" value="Ensembl"/>
</dbReference>
<dbReference type="GO" id="GO:0043625">
    <property type="term" value="C:delta DNA polymerase complex"/>
    <property type="evidence" value="ECO:0007669"/>
    <property type="project" value="Ensembl"/>
</dbReference>
<dbReference type="GO" id="GO:0003677">
    <property type="term" value="F:DNA binding"/>
    <property type="evidence" value="ECO:0007669"/>
    <property type="project" value="InterPro"/>
</dbReference>
<evidence type="ECO:0000259" key="9">
    <source>
        <dbReference type="Pfam" id="PF04042"/>
    </source>
</evidence>
<dbReference type="Pfam" id="PF04042">
    <property type="entry name" value="DNA_pol_E_B"/>
    <property type="match status" value="1"/>
</dbReference>
<name>A0A8D0BA58_SALMN</name>
<evidence type="ECO:0000256" key="2">
    <source>
        <dbReference type="ARBA" id="ARBA00006035"/>
    </source>
</evidence>
<keyword evidence="12" id="KW-1185">Reference proteome</keyword>
<organism evidence="11 12">
    <name type="scientific">Salvator merianae</name>
    <name type="common">Argentine black and white tegu</name>
    <name type="synonym">Tupinambis merianae</name>
    <dbReference type="NCBI Taxonomy" id="96440"/>
    <lineage>
        <taxon>Eukaryota</taxon>
        <taxon>Metazoa</taxon>
        <taxon>Chordata</taxon>
        <taxon>Craniata</taxon>
        <taxon>Vertebrata</taxon>
        <taxon>Euteleostomi</taxon>
        <taxon>Lepidosauria</taxon>
        <taxon>Squamata</taxon>
        <taxon>Bifurcata</taxon>
        <taxon>Unidentata</taxon>
        <taxon>Episquamata</taxon>
        <taxon>Laterata</taxon>
        <taxon>Teiioidea</taxon>
        <taxon>Teiidae</taxon>
        <taxon>Salvator</taxon>
    </lineage>
</organism>
<dbReference type="InterPro" id="IPR007185">
    <property type="entry name" value="DNA_pol_a/d/e_bsu"/>
</dbReference>
<comment type="similarity">
    <text evidence="2">Belongs to the DNA polymerase delta/II small subunit family.</text>
</comment>
<dbReference type="GO" id="GO:0016035">
    <property type="term" value="C:zeta DNA polymerase complex"/>
    <property type="evidence" value="ECO:0007669"/>
    <property type="project" value="Ensembl"/>
</dbReference>
<keyword evidence="5" id="KW-0227">DNA damage</keyword>
<dbReference type="Proteomes" id="UP000694421">
    <property type="component" value="Unplaced"/>
</dbReference>
<evidence type="ECO:0000256" key="4">
    <source>
        <dbReference type="ARBA" id="ARBA00022705"/>
    </source>
</evidence>
<protein>
    <recommendedName>
        <fullName evidence="3">DNA polymerase delta subunit 2</fullName>
    </recommendedName>
</protein>
<dbReference type="PANTHER" id="PTHR10416">
    <property type="entry name" value="DNA POLYMERASE DELTA SUBUNIT 2"/>
    <property type="match status" value="1"/>
</dbReference>
<evidence type="ECO:0000256" key="1">
    <source>
        <dbReference type="ARBA" id="ARBA00004123"/>
    </source>
</evidence>
<dbReference type="Gene3D" id="3.60.21.50">
    <property type="match status" value="2"/>
</dbReference>
<keyword evidence="4" id="KW-0235">DNA replication</keyword>
<evidence type="ECO:0000259" key="10">
    <source>
        <dbReference type="Pfam" id="PF18018"/>
    </source>
</evidence>
<evidence type="ECO:0000256" key="5">
    <source>
        <dbReference type="ARBA" id="ARBA00022763"/>
    </source>
</evidence>
<evidence type="ECO:0000313" key="12">
    <source>
        <dbReference type="Proteomes" id="UP000694421"/>
    </source>
</evidence>
<evidence type="ECO:0000256" key="3">
    <source>
        <dbReference type="ARBA" id="ARBA00017588"/>
    </source>
</evidence>
<dbReference type="PANTHER" id="PTHR10416:SF0">
    <property type="entry name" value="DNA POLYMERASE DELTA SUBUNIT 2"/>
    <property type="match status" value="1"/>
</dbReference>